<proteinExistence type="predicted"/>
<organism evidence="2 3">
    <name type="scientific">Mycena albidolilacea</name>
    <dbReference type="NCBI Taxonomy" id="1033008"/>
    <lineage>
        <taxon>Eukaryota</taxon>
        <taxon>Fungi</taxon>
        <taxon>Dikarya</taxon>
        <taxon>Basidiomycota</taxon>
        <taxon>Agaricomycotina</taxon>
        <taxon>Agaricomycetes</taxon>
        <taxon>Agaricomycetidae</taxon>
        <taxon>Agaricales</taxon>
        <taxon>Marasmiineae</taxon>
        <taxon>Mycenaceae</taxon>
        <taxon>Mycena</taxon>
    </lineage>
</organism>
<gene>
    <name evidence="2" type="ORF">DFH08DRAFT_1076406</name>
</gene>
<feature type="compositionally biased region" description="Pro residues" evidence="1">
    <location>
        <begin position="1"/>
        <end position="14"/>
    </location>
</feature>
<reference evidence="2" key="1">
    <citation type="submission" date="2023-03" db="EMBL/GenBank/DDBJ databases">
        <title>Massive genome expansion in bonnet fungi (Mycena s.s.) driven by repeated elements and novel gene families across ecological guilds.</title>
        <authorList>
            <consortium name="Lawrence Berkeley National Laboratory"/>
            <person name="Harder C.B."/>
            <person name="Miyauchi S."/>
            <person name="Viragh M."/>
            <person name="Kuo A."/>
            <person name="Thoen E."/>
            <person name="Andreopoulos B."/>
            <person name="Lu D."/>
            <person name="Skrede I."/>
            <person name="Drula E."/>
            <person name="Henrissat B."/>
            <person name="Morin E."/>
            <person name="Kohler A."/>
            <person name="Barry K."/>
            <person name="LaButti K."/>
            <person name="Morin E."/>
            <person name="Salamov A."/>
            <person name="Lipzen A."/>
            <person name="Mereny Z."/>
            <person name="Hegedus B."/>
            <person name="Baldrian P."/>
            <person name="Stursova M."/>
            <person name="Weitz H."/>
            <person name="Taylor A."/>
            <person name="Grigoriev I.V."/>
            <person name="Nagy L.G."/>
            <person name="Martin F."/>
            <person name="Kauserud H."/>
        </authorList>
    </citation>
    <scope>NUCLEOTIDE SEQUENCE</scope>
    <source>
        <strain evidence="2">CBHHK002</strain>
    </source>
</reference>
<evidence type="ECO:0000313" key="3">
    <source>
        <dbReference type="Proteomes" id="UP001218218"/>
    </source>
</evidence>
<dbReference type="Proteomes" id="UP001218218">
    <property type="component" value="Unassembled WGS sequence"/>
</dbReference>
<feature type="region of interest" description="Disordered" evidence="1">
    <location>
        <begin position="60"/>
        <end position="86"/>
    </location>
</feature>
<evidence type="ECO:0000313" key="2">
    <source>
        <dbReference type="EMBL" id="KAJ7355246.1"/>
    </source>
</evidence>
<dbReference type="AlphaFoldDB" id="A0AAD7EWI8"/>
<name>A0AAD7EWI8_9AGAR</name>
<feature type="non-terminal residue" evidence="2">
    <location>
        <position position="1"/>
    </location>
</feature>
<keyword evidence="3" id="KW-1185">Reference proteome</keyword>
<sequence length="126" mass="13593">MVPSPCPSPWPSPPGSAAASTPSLPPTMARVSLRFTPATTTTAWARRTLSSATLLSGYSRTILARPPSPPSPGRSTERVDRPRTRNIGFWGRYKSQAVCTSSAKPVRKKFQGMDVASIRSLQLIIL</sequence>
<protein>
    <submittedName>
        <fullName evidence="2">Uncharacterized protein</fullName>
    </submittedName>
</protein>
<accession>A0AAD7EWI8</accession>
<evidence type="ECO:0000256" key="1">
    <source>
        <dbReference type="SAM" id="MobiDB-lite"/>
    </source>
</evidence>
<dbReference type="EMBL" id="JARIHO010000009">
    <property type="protein sequence ID" value="KAJ7355246.1"/>
    <property type="molecule type" value="Genomic_DNA"/>
</dbReference>
<feature type="region of interest" description="Disordered" evidence="1">
    <location>
        <begin position="1"/>
        <end position="25"/>
    </location>
</feature>
<comment type="caution">
    <text evidence="2">The sequence shown here is derived from an EMBL/GenBank/DDBJ whole genome shotgun (WGS) entry which is preliminary data.</text>
</comment>